<organism evidence="3 5">
    <name type="scientific">Didymodactylos carnosus</name>
    <dbReference type="NCBI Taxonomy" id="1234261"/>
    <lineage>
        <taxon>Eukaryota</taxon>
        <taxon>Metazoa</taxon>
        <taxon>Spiralia</taxon>
        <taxon>Gnathifera</taxon>
        <taxon>Rotifera</taxon>
        <taxon>Eurotatoria</taxon>
        <taxon>Bdelloidea</taxon>
        <taxon>Philodinida</taxon>
        <taxon>Philodinidae</taxon>
        <taxon>Didymodactylos</taxon>
    </lineage>
</organism>
<evidence type="ECO:0000313" key="5">
    <source>
        <dbReference type="Proteomes" id="UP000663829"/>
    </source>
</evidence>
<comment type="caution">
    <text evidence="3">The sequence shown here is derived from an EMBL/GenBank/DDBJ whole genome shotgun (WGS) entry which is preliminary data.</text>
</comment>
<proteinExistence type="predicted"/>
<evidence type="ECO:0000313" key="4">
    <source>
        <dbReference type="EMBL" id="CAF3973271.1"/>
    </source>
</evidence>
<dbReference type="InterPro" id="IPR013594">
    <property type="entry name" value="Dynein_heavy_tail"/>
</dbReference>
<dbReference type="GO" id="GO:0007018">
    <property type="term" value="P:microtubule-based movement"/>
    <property type="evidence" value="ECO:0007669"/>
    <property type="project" value="InterPro"/>
</dbReference>
<evidence type="ECO:0000259" key="2">
    <source>
        <dbReference type="Pfam" id="PF25007"/>
    </source>
</evidence>
<dbReference type="PANTHER" id="PTHR46532">
    <property type="entry name" value="MALE FERTILITY FACTOR KL5"/>
    <property type="match status" value="1"/>
</dbReference>
<dbReference type="PANTHER" id="PTHR46532:SF11">
    <property type="entry name" value="DYNEIN AXONEMAL HEAVY CHAIN 12"/>
    <property type="match status" value="1"/>
</dbReference>
<gene>
    <name evidence="3" type="ORF">GPM918_LOCUS24121</name>
    <name evidence="4" type="ORF">SRO942_LOCUS24120</name>
</gene>
<feature type="domain" description="Dynein axonemal heavy chain 2/5/8 coiled-coil" evidence="2">
    <location>
        <begin position="1121"/>
        <end position="1198"/>
    </location>
</feature>
<dbReference type="EMBL" id="CAJNOQ010008875">
    <property type="protein sequence ID" value="CAF1209160.1"/>
    <property type="molecule type" value="Genomic_DNA"/>
</dbReference>
<dbReference type="AlphaFoldDB" id="A0A814WZI5"/>
<dbReference type="EMBL" id="CAJOBC010008876">
    <property type="protein sequence ID" value="CAF3973271.1"/>
    <property type="molecule type" value="Genomic_DNA"/>
</dbReference>
<sequence length="1211" mass="142075">MMDITSEELSSDYFYNDDIKDRMDTKSMKTDHDILAGMDPATSIDLSDNPMVNYVRKLIRLPNISNDMWTREHFTLIKDFLSIRPQRLLFAYIDRRTSSLILTSSIPTTYVIQIQHGLNYFIRKQQDVQVEMNIQTVTDFLKHIRFGYINSKPIKCCASLVSSLFGPLFIDNPYVQDVIKNDFATELNSFLATLYEHQYKDSSYITYLFIPKEGVDKPSDELIKDKALITRFEVVMLKWHHQLKDVLLIQDRLSMQDTSVGITEEIEFWTARLTDLHHIGKQLERSELQNIIKVLIMAKSIYTQQFLTTEQEIKKCTAYVEDCLKFLKILWEPSLKLNDVPLDELRQVVTDILYRIMVAWYNSKFFATQDKIALIISKINNQIITRCVKYINIEKLFHGYVQSTQDTLQNCCQIIDTYLDTCLHIFEMHDKYAKKLFHFKKDDLFHFVSLFRQRLTEISEICDCMKYFGWYRDGLQREKLPLFGGRQGDEYQRTLEESQHALDRALIPLKRRSRYMLDMSIQTYRIWQNEMQRFSAAIRELDVIIVKLINETTTKTETIEQMIDILDIFVNLRQRTAINNVLVDKIRDVYKMFFNGLDDVHTQIASRQNITDNFETALPKYATRATWIRNIVMRVEKDYNILVNSSSHLSDVQQKLEAKLNYEKLIALAEDFKKRAHSDWWQATSDLLPRKLLQIPFLRRSQNHNSMIEVYFDSQIIVAINEVVHWNRLGYEIPYSLNDVYNAKDSYRQMREETYKFVRKFNQSIASLSQEESCLFQERIKIMLKKLQPAFVGKVTYMDENQFNDFIFDANRFNDQLTNLIKSFKVNHIKCCLKCTAISHQLFVKIESGTVYIYDSFVETLKSVDRVSKYLIHEMYEEIVMGIRMQQTIFKDDPAQVLTCWDHWISFIDCMLEEALLLNVTTSLQQLSLLVNGDVHGAPTPFLNIDLCLKKIETPIEKTKYVLGYHPSLEELTETINNIGENQMIDSISGYVRLCDLFSYSSLNREAYHAVIRNNPIQSKWKAKIAVGTQSAMTEIHKYTERNWYQFRQLWEVDKESFIATYKGEEGGLQILEADIARYTEVANNINNQETIANILMYQIDCTPLKVALVKICQEWQQSLIYIVLGRLENDLNDIVSLIKQNTERAVILPKTYDDIPIYQQFIDDLKANIPRIEAKIPLISEEVALLLRYEVEIEQGVSSPSIPRYVVVPT</sequence>
<dbReference type="GO" id="GO:0045505">
    <property type="term" value="F:dynein intermediate chain binding"/>
    <property type="evidence" value="ECO:0007669"/>
    <property type="project" value="InterPro"/>
</dbReference>
<dbReference type="GO" id="GO:0005858">
    <property type="term" value="C:axonemal dynein complex"/>
    <property type="evidence" value="ECO:0007669"/>
    <property type="project" value="TreeGrafter"/>
</dbReference>
<dbReference type="GO" id="GO:0051959">
    <property type="term" value="F:dynein light intermediate chain binding"/>
    <property type="evidence" value="ECO:0007669"/>
    <property type="project" value="InterPro"/>
</dbReference>
<accession>A0A814WZI5</accession>
<feature type="domain" description="Dynein heavy chain tail" evidence="1">
    <location>
        <begin position="230"/>
        <end position="791"/>
    </location>
</feature>
<dbReference type="OrthoDB" id="10251809at2759"/>
<dbReference type="Proteomes" id="UP000663829">
    <property type="component" value="Unassembled WGS sequence"/>
</dbReference>
<dbReference type="InterPro" id="IPR056759">
    <property type="entry name" value="DYH2-5-8_CC"/>
</dbReference>
<dbReference type="Pfam" id="PF25007">
    <property type="entry name" value="DYH2-5-8_CC"/>
    <property type="match status" value="1"/>
</dbReference>
<dbReference type="InterPro" id="IPR026983">
    <property type="entry name" value="DHC"/>
</dbReference>
<evidence type="ECO:0008006" key="6">
    <source>
        <dbReference type="Google" id="ProtNLM"/>
    </source>
</evidence>
<reference evidence="3" key="1">
    <citation type="submission" date="2021-02" db="EMBL/GenBank/DDBJ databases">
        <authorList>
            <person name="Nowell W R."/>
        </authorList>
    </citation>
    <scope>NUCLEOTIDE SEQUENCE</scope>
</reference>
<keyword evidence="5" id="KW-1185">Reference proteome</keyword>
<dbReference type="Pfam" id="PF08385">
    <property type="entry name" value="DHC_N1"/>
    <property type="match status" value="1"/>
</dbReference>
<protein>
    <recommendedName>
        <fullName evidence="6">Dynein heavy chain</fullName>
    </recommendedName>
</protein>
<evidence type="ECO:0000313" key="3">
    <source>
        <dbReference type="EMBL" id="CAF1209160.1"/>
    </source>
</evidence>
<name>A0A814WZI5_9BILA</name>
<dbReference type="Proteomes" id="UP000681722">
    <property type="component" value="Unassembled WGS sequence"/>
</dbReference>
<evidence type="ECO:0000259" key="1">
    <source>
        <dbReference type="Pfam" id="PF08385"/>
    </source>
</evidence>